<comment type="caution">
    <text evidence="1">The sequence shown here is derived from an EMBL/GenBank/DDBJ whole genome shotgun (WGS) entry which is preliminary data.</text>
</comment>
<dbReference type="RefSeq" id="WP_248814446.1">
    <property type="nucleotide sequence ID" value="NZ_JALKFT010000012.1"/>
</dbReference>
<dbReference type="SUPFAM" id="SSF46785">
    <property type="entry name" value="Winged helix' DNA-binding domain"/>
    <property type="match status" value="1"/>
</dbReference>
<proteinExistence type="predicted"/>
<evidence type="ECO:0000313" key="1">
    <source>
        <dbReference type="EMBL" id="MCK9876844.1"/>
    </source>
</evidence>
<name>A0ABT0JZ63_9ACTN</name>
<gene>
    <name evidence="1" type="ORF">MXD59_13815</name>
</gene>
<dbReference type="EMBL" id="JALKFT010000012">
    <property type="protein sequence ID" value="MCK9876844.1"/>
    <property type="molecule type" value="Genomic_DNA"/>
</dbReference>
<protein>
    <submittedName>
        <fullName evidence="1">Uncharacterized protein</fullName>
    </submittedName>
</protein>
<evidence type="ECO:0000313" key="2">
    <source>
        <dbReference type="Proteomes" id="UP001201873"/>
    </source>
</evidence>
<dbReference type="InterPro" id="IPR036390">
    <property type="entry name" value="WH_DNA-bd_sf"/>
</dbReference>
<accession>A0ABT0JZ63</accession>
<reference evidence="1 2" key="1">
    <citation type="submission" date="2022-04" db="EMBL/GenBank/DDBJ databases">
        <title>Genome diversity in the genus Frankia.</title>
        <authorList>
            <person name="Carlos-Shanley C."/>
            <person name="Hahn D."/>
        </authorList>
    </citation>
    <scope>NUCLEOTIDE SEQUENCE [LARGE SCALE GENOMIC DNA]</scope>
    <source>
        <strain evidence="1 2">Ag45/Mut15</strain>
    </source>
</reference>
<sequence length="394" mass="43913">MAKPVIYPARRALEDAAAIPGVRPTRLFPVLWPLWQVEISASVHDPQAFEVLDHFLVRAIAEARLTTVDEIAAFYSLPAALLHRCLGMLLAIGHVTVTPTAHDGGRLELTELGRRSWRAGVRYVARESRQHLMFERFTGWPFPRPYYDGKIAVLSEPAVPSDRAPGLTRFRQLFTPTPLRPDAVRTLAERPDRAEFNVPAALGPIQELGTREAYLPCYLIETAEHGVLAYTARADERDPFLAEVVRQVDDARQLIEAEDTADPHTLWTAWLARYGGGIGVPRQTPAGLWRIVLPPASFGAGRLGLYRLGSYELSRNHIAQLWCEDTATRRTAVLDRALALTRRVGITRTDLLRQAERLAHTLEVPAPTHHDLRTHAHAAGPQALGRLDLLTDPD</sequence>
<keyword evidence="2" id="KW-1185">Reference proteome</keyword>
<dbReference type="Proteomes" id="UP001201873">
    <property type="component" value="Unassembled WGS sequence"/>
</dbReference>
<organism evidence="1 2">
    <name type="scientific">Frankia umida</name>
    <dbReference type="NCBI Taxonomy" id="573489"/>
    <lineage>
        <taxon>Bacteria</taxon>
        <taxon>Bacillati</taxon>
        <taxon>Actinomycetota</taxon>
        <taxon>Actinomycetes</taxon>
        <taxon>Frankiales</taxon>
        <taxon>Frankiaceae</taxon>
        <taxon>Frankia</taxon>
    </lineage>
</organism>